<protein>
    <submittedName>
        <fullName evidence="1">Hydrolase</fullName>
    </submittedName>
</protein>
<accession>A0A6G3XP50</accession>
<comment type="caution">
    <text evidence="1">The sequence shown here is derived from an EMBL/GenBank/DDBJ whole genome shotgun (WGS) entry which is preliminary data.</text>
</comment>
<evidence type="ECO:0000313" key="1">
    <source>
        <dbReference type="EMBL" id="NEE19589.1"/>
    </source>
</evidence>
<dbReference type="GO" id="GO:0016787">
    <property type="term" value="F:hydrolase activity"/>
    <property type="evidence" value="ECO:0007669"/>
    <property type="project" value="UniProtKB-KW"/>
</dbReference>
<feature type="non-terminal residue" evidence="1">
    <location>
        <position position="86"/>
    </location>
</feature>
<dbReference type="AlphaFoldDB" id="A0A6G3XP50"/>
<proteinExistence type="predicted"/>
<gene>
    <name evidence="1" type="ORF">G3M58_75620</name>
</gene>
<keyword evidence="1" id="KW-0378">Hydrolase</keyword>
<organism evidence="1">
    <name type="scientific">Streptomyces sp. SID7499</name>
    <dbReference type="NCBI Taxonomy" id="2706086"/>
    <lineage>
        <taxon>Bacteria</taxon>
        <taxon>Bacillati</taxon>
        <taxon>Actinomycetota</taxon>
        <taxon>Actinomycetes</taxon>
        <taxon>Kitasatosporales</taxon>
        <taxon>Streptomycetaceae</taxon>
        <taxon>Streptomyces</taxon>
    </lineage>
</organism>
<sequence length="86" mass="8876">AADTALGKIEAEVGAVFAAVDQDGVDGATLIEAGYRMPNPTLPARRVDTRAALWERPVIKVLVRHPELGDDALAAAARGAVGDLAT</sequence>
<name>A0A6G3XP50_9ACTN</name>
<reference evidence="1" key="1">
    <citation type="submission" date="2020-01" db="EMBL/GenBank/DDBJ databases">
        <title>Insect and environment-associated Actinomycetes.</title>
        <authorList>
            <person name="Currrie C."/>
            <person name="Chevrette M."/>
            <person name="Carlson C."/>
            <person name="Stubbendieck R."/>
            <person name="Wendt-Pienkowski E."/>
        </authorList>
    </citation>
    <scope>NUCLEOTIDE SEQUENCE</scope>
    <source>
        <strain evidence="1">SID7499</strain>
    </source>
</reference>
<feature type="non-terminal residue" evidence="1">
    <location>
        <position position="1"/>
    </location>
</feature>
<dbReference type="EMBL" id="JAAGMN010008101">
    <property type="protein sequence ID" value="NEE19589.1"/>
    <property type="molecule type" value="Genomic_DNA"/>
</dbReference>